<gene>
    <name evidence="2" type="ORF">LY90DRAFT_508118</name>
</gene>
<evidence type="ECO:0008006" key="4">
    <source>
        <dbReference type="Google" id="ProtNLM"/>
    </source>
</evidence>
<accession>A0A1Y2D0E7</accession>
<protein>
    <recommendedName>
        <fullName evidence="4">Zincin</fullName>
    </recommendedName>
</protein>
<reference evidence="2 3" key="1">
    <citation type="submission" date="2016-08" db="EMBL/GenBank/DDBJ databases">
        <title>A Parts List for Fungal Cellulosomes Revealed by Comparative Genomics.</title>
        <authorList>
            <consortium name="DOE Joint Genome Institute"/>
            <person name="Haitjema C.H."/>
            <person name="Gilmore S.P."/>
            <person name="Henske J.K."/>
            <person name="Solomon K.V."/>
            <person name="De Groot R."/>
            <person name="Kuo A."/>
            <person name="Mondo S.J."/>
            <person name="Salamov A.A."/>
            <person name="Labutti K."/>
            <person name="Zhao Z."/>
            <person name="Chiniquy J."/>
            <person name="Barry K."/>
            <person name="Brewer H.M."/>
            <person name="Purvine S.O."/>
            <person name="Wright A.T."/>
            <person name="Boxma B."/>
            <person name="Van Alen T."/>
            <person name="Hackstein J.H."/>
            <person name="Baker S.E."/>
            <person name="Grigoriev I.V."/>
            <person name="O'Malley M.A."/>
        </authorList>
    </citation>
    <scope>NUCLEOTIDE SEQUENCE [LARGE SCALE GENOMIC DNA]</scope>
    <source>
        <strain evidence="2 3">G1</strain>
    </source>
</reference>
<evidence type="ECO:0000256" key="1">
    <source>
        <dbReference type="SAM" id="SignalP"/>
    </source>
</evidence>
<evidence type="ECO:0000313" key="3">
    <source>
        <dbReference type="Proteomes" id="UP000193920"/>
    </source>
</evidence>
<feature type="signal peptide" evidence="1">
    <location>
        <begin position="1"/>
        <end position="18"/>
    </location>
</feature>
<sequence length="481" mass="54186">MRLNDKLLLLANLLAVNGHFVKRDFANNGRVEIYKNIVPTSFEQIAKDAINDNRLYKLAKTTVEFSEPVLNLNKGKYIKSALDDPFNLSVHCYNQQTCADYPNKVQEGANYISSALEFYNPVNVNVTIFPFCNYIDEVGCESIMGITYPPTFIPLKESEDSEEFLYPQALVKQLNIDSGIEYDPVDFIVYLNSSYRPDADHDNRSLIASHEILHGLGFFHQINPISVYINNYQTMFNKDFAIPPIQFVEEGNMVKYQGWTPFSIFDKYIVGTDAPNEFLYTKLENFKKHNVNFEIDTQRTTQKQYNTFVNTFKELASDAEATPGGVQVASLFKTLNAVGFRSNDGSVIELQTFDGTYESASSISHINVPFPCKSSSSCAASGKSPEENYLMYFTVISKASTDKLISAFKSKSKHDLVGPNIIKIMTTIGWNERNGETSTANDNKFSVSTGSYYQNGASQITYNMKIILSIALICISYLFLI</sequence>
<comment type="caution">
    <text evidence="2">The sequence shown here is derived from an EMBL/GenBank/DDBJ whole genome shotgun (WGS) entry which is preliminary data.</text>
</comment>
<keyword evidence="3" id="KW-1185">Reference proteome</keyword>
<proteinExistence type="predicted"/>
<keyword evidence="1" id="KW-0732">Signal</keyword>
<dbReference type="Proteomes" id="UP000193920">
    <property type="component" value="Unassembled WGS sequence"/>
</dbReference>
<dbReference type="OrthoDB" id="73465at2759"/>
<name>A0A1Y2D0E7_9FUNG</name>
<feature type="chain" id="PRO_5011001014" description="Zincin" evidence="1">
    <location>
        <begin position="19"/>
        <end position="481"/>
    </location>
</feature>
<organism evidence="2 3">
    <name type="scientific">Neocallimastix californiae</name>
    <dbReference type="NCBI Taxonomy" id="1754190"/>
    <lineage>
        <taxon>Eukaryota</taxon>
        <taxon>Fungi</taxon>
        <taxon>Fungi incertae sedis</taxon>
        <taxon>Chytridiomycota</taxon>
        <taxon>Chytridiomycota incertae sedis</taxon>
        <taxon>Neocallimastigomycetes</taxon>
        <taxon>Neocallimastigales</taxon>
        <taxon>Neocallimastigaceae</taxon>
        <taxon>Neocallimastix</taxon>
    </lineage>
</organism>
<dbReference type="AlphaFoldDB" id="A0A1Y2D0E7"/>
<dbReference type="EMBL" id="MCOG01000092">
    <property type="protein sequence ID" value="ORY52762.1"/>
    <property type="molecule type" value="Genomic_DNA"/>
</dbReference>
<evidence type="ECO:0000313" key="2">
    <source>
        <dbReference type="EMBL" id="ORY52762.1"/>
    </source>
</evidence>